<name>A0A1I7VL44_LOALO</name>
<dbReference type="AlphaFoldDB" id="A0A1I7VL44"/>
<sequence length="78" mass="8800">MVVRLTAILTGHFAAGRIKVTVHNGKYTTVKVTIMEMEPFYIHDFMTTSQVIFPFLLKEIILLVVVSLIVALIHSDKV</sequence>
<keyword evidence="1" id="KW-1133">Transmembrane helix</keyword>
<reference evidence="2" key="1">
    <citation type="submission" date="2012-04" db="EMBL/GenBank/DDBJ databases">
        <title>The Genome Sequence of Loa loa.</title>
        <authorList>
            <consortium name="The Broad Institute Genome Sequencing Platform"/>
            <consortium name="Broad Institute Genome Sequencing Center for Infectious Disease"/>
            <person name="Nutman T.B."/>
            <person name="Fink D.L."/>
            <person name="Russ C."/>
            <person name="Young S."/>
            <person name="Zeng Q."/>
            <person name="Gargeya S."/>
            <person name="Alvarado L."/>
            <person name="Berlin A."/>
            <person name="Chapman S.B."/>
            <person name="Chen Z."/>
            <person name="Freedman E."/>
            <person name="Gellesch M."/>
            <person name="Goldberg J."/>
            <person name="Griggs A."/>
            <person name="Gujja S."/>
            <person name="Heilman E.R."/>
            <person name="Heiman D."/>
            <person name="Howarth C."/>
            <person name="Mehta T."/>
            <person name="Neiman D."/>
            <person name="Pearson M."/>
            <person name="Roberts A."/>
            <person name="Saif S."/>
            <person name="Shea T."/>
            <person name="Shenoy N."/>
            <person name="Sisk P."/>
            <person name="Stolte C."/>
            <person name="Sykes S."/>
            <person name="White J."/>
            <person name="Yandava C."/>
            <person name="Haas B."/>
            <person name="Henn M.R."/>
            <person name="Nusbaum C."/>
            <person name="Birren B."/>
        </authorList>
    </citation>
    <scope>NUCLEOTIDE SEQUENCE [LARGE SCALE GENOMIC DNA]</scope>
</reference>
<proteinExistence type="predicted"/>
<keyword evidence="1" id="KW-0472">Membrane</keyword>
<dbReference type="WBParaSite" id="EN70_3769">
    <property type="protein sequence ID" value="EN70_3769"/>
    <property type="gene ID" value="EN70_3769"/>
</dbReference>
<evidence type="ECO:0000313" key="2">
    <source>
        <dbReference type="Proteomes" id="UP000095285"/>
    </source>
</evidence>
<accession>A0A1I7VL44</accession>
<keyword evidence="2" id="KW-1185">Reference proteome</keyword>
<protein>
    <submittedName>
        <fullName evidence="3">Group-specific protein</fullName>
    </submittedName>
</protein>
<feature type="transmembrane region" description="Helical" evidence="1">
    <location>
        <begin position="51"/>
        <end position="73"/>
    </location>
</feature>
<evidence type="ECO:0000256" key="1">
    <source>
        <dbReference type="SAM" id="Phobius"/>
    </source>
</evidence>
<reference evidence="3" key="2">
    <citation type="submission" date="2016-11" db="UniProtKB">
        <authorList>
            <consortium name="WormBaseParasite"/>
        </authorList>
    </citation>
    <scope>IDENTIFICATION</scope>
</reference>
<keyword evidence="1" id="KW-0812">Transmembrane</keyword>
<dbReference type="Proteomes" id="UP000095285">
    <property type="component" value="Unassembled WGS sequence"/>
</dbReference>
<evidence type="ECO:0000313" key="3">
    <source>
        <dbReference type="WBParaSite" id="EN70_3769"/>
    </source>
</evidence>
<organism evidence="2 3">
    <name type="scientific">Loa loa</name>
    <name type="common">Eye worm</name>
    <name type="synonym">Filaria loa</name>
    <dbReference type="NCBI Taxonomy" id="7209"/>
    <lineage>
        <taxon>Eukaryota</taxon>
        <taxon>Metazoa</taxon>
        <taxon>Ecdysozoa</taxon>
        <taxon>Nematoda</taxon>
        <taxon>Chromadorea</taxon>
        <taxon>Rhabditida</taxon>
        <taxon>Spirurina</taxon>
        <taxon>Spiruromorpha</taxon>
        <taxon>Filarioidea</taxon>
        <taxon>Onchocercidae</taxon>
        <taxon>Loa</taxon>
    </lineage>
</organism>